<keyword evidence="2" id="KW-1185">Reference proteome</keyword>
<protein>
    <submittedName>
        <fullName evidence="1">Uncharacterized protein</fullName>
    </submittedName>
</protein>
<dbReference type="AlphaFoldDB" id="A0AA40CBL3"/>
<gene>
    <name evidence="1" type="ORF">B0T14DRAFT_559181</name>
</gene>
<dbReference type="Proteomes" id="UP001175000">
    <property type="component" value="Unassembled WGS sequence"/>
</dbReference>
<dbReference type="EMBL" id="JAULSU010000001">
    <property type="protein sequence ID" value="KAK0631373.1"/>
    <property type="molecule type" value="Genomic_DNA"/>
</dbReference>
<evidence type="ECO:0000313" key="1">
    <source>
        <dbReference type="EMBL" id="KAK0631373.1"/>
    </source>
</evidence>
<name>A0AA40CBL3_9PEZI</name>
<organism evidence="1 2">
    <name type="scientific">Immersiella caudata</name>
    <dbReference type="NCBI Taxonomy" id="314043"/>
    <lineage>
        <taxon>Eukaryota</taxon>
        <taxon>Fungi</taxon>
        <taxon>Dikarya</taxon>
        <taxon>Ascomycota</taxon>
        <taxon>Pezizomycotina</taxon>
        <taxon>Sordariomycetes</taxon>
        <taxon>Sordariomycetidae</taxon>
        <taxon>Sordariales</taxon>
        <taxon>Lasiosphaeriaceae</taxon>
        <taxon>Immersiella</taxon>
    </lineage>
</organism>
<reference evidence="1" key="1">
    <citation type="submission" date="2023-06" db="EMBL/GenBank/DDBJ databases">
        <title>Genome-scale phylogeny and comparative genomics of the fungal order Sordariales.</title>
        <authorList>
            <consortium name="Lawrence Berkeley National Laboratory"/>
            <person name="Hensen N."/>
            <person name="Bonometti L."/>
            <person name="Westerberg I."/>
            <person name="Brannstrom I.O."/>
            <person name="Guillou S."/>
            <person name="Cros-Aarteil S."/>
            <person name="Calhoun S."/>
            <person name="Haridas S."/>
            <person name="Kuo A."/>
            <person name="Mondo S."/>
            <person name="Pangilinan J."/>
            <person name="Riley R."/>
            <person name="Labutti K."/>
            <person name="Andreopoulos B."/>
            <person name="Lipzen A."/>
            <person name="Chen C."/>
            <person name="Yanf M."/>
            <person name="Daum C."/>
            <person name="Ng V."/>
            <person name="Clum A."/>
            <person name="Steindorff A."/>
            <person name="Ohm R."/>
            <person name="Martin F."/>
            <person name="Silar P."/>
            <person name="Natvig D."/>
            <person name="Lalanne C."/>
            <person name="Gautier V."/>
            <person name="Ament-Velasquez S.L."/>
            <person name="Kruys A."/>
            <person name="Hutchinson M.I."/>
            <person name="Powell A.J."/>
            <person name="Barry K."/>
            <person name="Miller A.N."/>
            <person name="Grigoriev I.V."/>
            <person name="Debuchy R."/>
            <person name="Gladieux P."/>
            <person name="Thoren M.H."/>
            <person name="Johannesson H."/>
        </authorList>
    </citation>
    <scope>NUCLEOTIDE SEQUENCE</scope>
    <source>
        <strain evidence="1">CBS 606.72</strain>
    </source>
</reference>
<proteinExistence type="predicted"/>
<accession>A0AA40CBL3</accession>
<sequence length="203" mass="22029">MAAGNLQHFPGFFNNPNGTTKSEFTVLARIGLVNVSGGQSATPSLPANRNPQIAENGFPAAVELGGDRSYTMSKLQRDTPINTETRHVVGRPGPTVVPIPAPARLPPYLGTGTYRQQELHLLCAEEAYEWLTKAKNTIVKMAEIPTNAAGRGLLLQMARDIPDFSGHVEVARCYFGSRDGAIFSNNTRQQTIKRLCFAGEYLG</sequence>
<evidence type="ECO:0000313" key="2">
    <source>
        <dbReference type="Proteomes" id="UP001175000"/>
    </source>
</evidence>
<comment type="caution">
    <text evidence="1">The sequence shown here is derived from an EMBL/GenBank/DDBJ whole genome shotgun (WGS) entry which is preliminary data.</text>
</comment>